<keyword evidence="3" id="KW-1185">Reference proteome</keyword>
<comment type="caution">
    <text evidence="2">The sequence shown here is derived from an EMBL/GenBank/DDBJ whole genome shotgun (WGS) entry which is preliminary data.</text>
</comment>
<dbReference type="EMBL" id="BAAAJE010000026">
    <property type="protein sequence ID" value="GAA1159282.1"/>
    <property type="molecule type" value="Genomic_DNA"/>
</dbReference>
<feature type="transmembrane region" description="Helical" evidence="1">
    <location>
        <begin position="12"/>
        <end position="32"/>
    </location>
</feature>
<evidence type="ECO:0000313" key="2">
    <source>
        <dbReference type="EMBL" id="GAA1159282.1"/>
    </source>
</evidence>
<reference evidence="3" key="1">
    <citation type="journal article" date="2019" name="Int. J. Syst. Evol. Microbiol.">
        <title>The Global Catalogue of Microorganisms (GCM) 10K type strain sequencing project: providing services to taxonomists for standard genome sequencing and annotation.</title>
        <authorList>
            <consortium name="The Broad Institute Genomics Platform"/>
            <consortium name="The Broad Institute Genome Sequencing Center for Infectious Disease"/>
            <person name="Wu L."/>
            <person name="Ma J."/>
        </authorList>
    </citation>
    <scope>NUCLEOTIDE SEQUENCE [LARGE SCALE GENOMIC DNA]</scope>
    <source>
        <strain evidence="3">JCM 11813</strain>
    </source>
</reference>
<proteinExistence type="predicted"/>
<evidence type="ECO:0000256" key="1">
    <source>
        <dbReference type="SAM" id="Phobius"/>
    </source>
</evidence>
<gene>
    <name evidence="2" type="ORF">GCM10009606_41660</name>
</gene>
<keyword evidence="1" id="KW-1133">Transmembrane helix</keyword>
<accession>A0ABP4F752</accession>
<keyword evidence="1" id="KW-0472">Membrane</keyword>
<name>A0ABP4F752_9ACTN</name>
<keyword evidence="1" id="KW-0812">Transmembrane</keyword>
<organism evidence="2 3">
    <name type="scientific">Nocardioides aquiterrae</name>
    <dbReference type="NCBI Taxonomy" id="203799"/>
    <lineage>
        <taxon>Bacteria</taxon>
        <taxon>Bacillati</taxon>
        <taxon>Actinomycetota</taxon>
        <taxon>Actinomycetes</taxon>
        <taxon>Propionibacteriales</taxon>
        <taxon>Nocardioidaceae</taxon>
        <taxon>Nocardioides</taxon>
    </lineage>
</organism>
<evidence type="ECO:0000313" key="3">
    <source>
        <dbReference type="Proteomes" id="UP001499979"/>
    </source>
</evidence>
<sequence length="66" mass="7448">MLDRHAGRADDGGMVWMVVALVVVLLGLGYWWSARRGRGVDRQALYELRVRDARKTTDPNTPGSFM</sequence>
<dbReference type="Proteomes" id="UP001499979">
    <property type="component" value="Unassembled WGS sequence"/>
</dbReference>
<protein>
    <submittedName>
        <fullName evidence="2">Uncharacterized protein</fullName>
    </submittedName>
</protein>